<accession>A0ABQ5MM09</accession>
<evidence type="ECO:0000313" key="1">
    <source>
        <dbReference type="EMBL" id="GLB50404.1"/>
    </source>
</evidence>
<name>A0ABQ5MM09_9FLAO</name>
<dbReference type="InterPro" id="IPR032710">
    <property type="entry name" value="NTF2-like_dom_sf"/>
</dbReference>
<organism evidence="1 2">
    <name type="scientific">Neptunitalea lumnitzerae</name>
    <dbReference type="NCBI Taxonomy" id="2965509"/>
    <lineage>
        <taxon>Bacteria</taxon>
        <taxon>Pseudomonadati</taxon>
        <taxon>Bacteroidota</taxon>
        <taxon>Flavobacteriia</taxon>
        <taxon>Flavobacteriales</taxon>
        <taxon>Flavobacteriaceae</taxon>
        <taxon>Neptunitalea</taxon>
    </lineage>
</organism>
<dbReference type="EMBL" id="BRVO01000003">
    <property type="protein sequence ID" value="GLB50404.1"/>
    <property type="molecule type" value="Genomic_DNA"/>
</dbReference>
<dbReference type="Proteomes" id="UP001143543">
    <property type="component" value="Unassembled WGS sequence"/>
</dbReference>
<gene>
    <name evidence="1" type="ORF">Y10_27720</name>
</gene>
<proteinExistence type="predicted"/>
<comment type="caution">
    <text evidence="1">The sequence shown here is derived from an EMBL/GenBank/DDBJ whole genome shotgun (WGS) entry which is preliminary data.</text>
</comment>
<reference evidence="1" key="1">
    <citation type="submission" date="2022-07" db="EMBL/GenBank/DDBJ databases">
        <title>Taxonomy of Novel Oxalotrophic and Methylotrophic Bacteria.</title>
        <authorList>
            <person name="Sahin N."/>
            <person name="Tani A."/>
        </authorList>
    </citation>
    <scope>NUCLEOTIDE SEQUENCE</scope>
    <source>
        <strain evidence="1">Y10</strain>
    </source>
</reference>
<evidence type="ECO:0000313" key="2">
    <source>
        <dbReference type="Proteomes" id="UP001143543"/>
    </source>
</evidence>
<dbReference type="Gene3D" id="3.10.450.50">
    <property type="match status" value="1"/>
</dbReference>
<keyword evidence="2" id="KW-1185">Reference proteome</keyword>
<evidence type="ECO:0008006" key="3">
    <source>
        <dbReference type="Google" id="ProtNLM"/>
    </source>
</evidence>
<sequence>MLTGSMKAQDTQKKEVTDTVKEFFKAFHAQDTVALRAFAYGYVELQSIAKDKTGATQLHNETYETFVKSIGSIPDNVTFEERILNYDIRVDGDMANAWTPYEFYLNGEFSHCGVNSFQFLKTEEGWKIIYLVDTRRRESCK</sequence>
<dbReference type="SUPFAM" id="SSF54427">
    <property type="entry name" value="NTF2-like"/>
    <property type="match status" value="1"/>
</dbReference>
<protein>
    <recommendedName>
        <fullName evidence="3">Lumazine-binding protein</fullName>
    </recommendedName>
</protein>